<dbReference type="AlphaFoldDB" id="M1ADK6"/>
<evidence type="ECO:0000313" key="2">
    <source>
        <dbReference type="Proteomes" id="UP000011115"/>
    </source>
</evidence>
<sequence>MYANLTSILAGREAVSGRPNYCATTEYKSLVQGLALLRIMVRKRILHQVIDVTCVKKSWRL</sequence>
<keyword evidence="2" id="KW-1185">Reference proteome</keyword>
<evidence type="ECO:0000313" key="1">
    <source>
        <dbReference type="EnsemblPlants" id="PGSC0003DMT400020485"/>
    </source>
</evidence>
<protein>
    <submittedName>
        <fullName evidence="1">Uncharacterized protein</fullName>
    </submittedName>
</protein>
<accession>M1ADK6</accession>
<reference evidence="1" key="2">
    <citation type="submission" date="2015-06" db="UniProtKB">
        <authorList>
            <consortium name="EnsemblPlants"/>
        </authorList>
    </citation>
    <scope>IDENTIFICATION</scope>
    <source>
        <strain evidence="1">DM1-3 516 R44</strain>
    </source>
</reference>
<proteinExistence type="predicted"/>
<dbReference type="EnsemblPlants" id="PGSC0003DMT400020485">
    <property type="protein sequence ID" value="PGSC0003DMT400020485"/>
    <property type="gene ID" value="PGSC0003DMG400007918"/>
</dbReference>
<dbReference type="InParanoid" id="M1ADK6"/>
<dbReference type="PaxDb" id="4113-PGSC0003DMT400020485"/>
<dbReference type="Gramene" id="PGSC0003DMT400020485">
    <property type="protein sequence ID" value="PGSC0003DMT400020485"/>
    <property type="gene ID" value="PGSC0003DMG400007918"/>
</dbReference>
<reference evidence="2" key="1">
    <citation type="journal article" date="2011" name="Nature">
        <title>Genome sequence and analysis of the tuber crop potato.</title>
        <authorList>
            <consortium name="The Potato Genome Sequencing Consortium"/>
        </authorList>
    </citation>
    <scope>NUCLEOTIDE SEQUENCE [LARGE SCALE GENOMIC DNA]</scope>
    <source>
        <strain evidence="2">cv. DM1-3 516 R44</strain>
    </source>
</reference>
<organism evidence="1 2">
    <name type="scientific">Solanum tuberosum</name>
    <name type="common">Potato</name>
    <dbReference type="NCBI Taxonomy" id="4113"/>
    <lineage>
        <taxon>Eukaryota</taxon>
        <taxon>Viridiplantae</taxon>
        <taxon>Streptophyta</taxon>
        <taxon>Embryophyta</taxon>
        <taxon>Tracheophyta</taxon>
        <taxon>Spermatophyta</taxon>
        <taxon>Magnoliopsida</taxon>
        <taxon>eudicotyledons</taxon>
        <taxon>Gunneridae</taxon>
        <taxon>Pentapetalae</taxon>
        <taxon>asterids</taxon>
        <taxon>lamiids</taxon>
        <taxon>Solanales</taxon>
        <taxon>Solanaceae</taxon>
        <taxon>Solanoideae</taxon>
        <taxon>Solaneae</taxon>
        <taxon>Solanum</taxon>
    </lineage>
</organism>
<dbReference type="Proteomes" id="UP000011115">
    <property type="component" value="Unassembled WGS sequence"/>
</dbReference>
<dbReference type="HOGENOM" id="CLU_2927159_0_0_1"/>
<name>M1ADK6_SOLTU</name>